<keyword evidence="2" id="KW-1185">Reference proteome</keyword>
<name>A0A5C3QMZ4_9AGAR</name>
<evidence type="ECO:0000313" key="2">
    <source>
        <dbReference type="Proteomes" id="UP000305067"/>
    </source>
</evidence>
<gene>
    <name evidence="1" type="ORF">BDV98DRAFT_564037</name>
</gene>
<evidence type="ECO:0000313" key="1">
    <source>
        <dbReference type="EMBL" id="TFL03333.1"/>
    </source>
</evidence>
<sequence length="87" mass="9597">MYILLYRDTAALRSVHTRIMIAVASSLFLLATAHSGVSLSRGLKGFVDESDSDAFYQQIWIPSSVLKQAIYVTSRAYEGSTTLLILP</sequence>
<proteinExistence type="predicted"/>
<dbReference type="EMBL" id="ML178820">
    <property type="protein sequence ID" value="TFL03333.1"/>
    <property type="molecule type" value="Genomic_DNA"/>
</dbReference>
<organism evidence="1 2">
    <name type="scientific">Pterulicium gracile</name>
    <dbReference type="NCBI Taxonomy" id="1884261"/>
    <lineage>
        <taxon>Eukaryota</taxon>
        <taxon>Fungi</taxon>
        <taxon>Dikarya</taxon>
        <taxon>Basidiomycota</taxon>
        <taxon>Agaricomycotina</taxon>
        <taxon>Agaricomycetes</taxon>
        <taxon>Agaricomycetidae</taxon>
        <taxon>Agaricales</taxon>
        <taxon>Pleurotineae</taxon>
        <taxon>Pterulaceae</taxon>
        <taxon>Pterulicium</taxon>
    </lineage>
</organism>
<dbReference type="Proteomes" id="UP000305067">
    <property type="component" value="Unassembled WGS sequence"/>
</dbReference>
<accession>A0A5C3QMZ4</accession>
<protein>
    <submittedName>
        <fullName evidence="1">Uncharacterized protein</fullName>
    </submittedName>
</protein>
<dbReference type="AlphaFoldDB" id="A0A5C3QMZ4"/>
<reference evidence="1 2" key="1">
    <citation type="journal article" date="2019" name="Nat. Ecol. Evol.">
        <title>Megaphylogeny resolves global patterns of mushroom evolution.</title>
        <authorList>
            <person name="Varga T."/>
            <person name="Krizsan K."/>
            <person name="Foldi C."/>
            <person name="Dima B."/>
            <person name="Sanchez-Garcia M."/>
            <person name="Sanchez-Ramirez S."/>
            <person name="Szollosi G.J."/>
            <person name="Szarkandi J.G."/>
            <person name="Papp V."/>
            <person name="Albert L."/>
            <person name="Andreopoulos W."/>
            <person name="Angelini C."/>
            <person name="Antonin V."/>
            <person name="Barry K.W."/>
            <person name="Bougher N.L."/>
            <person name="Buchanan P."/>
            <person name="Buyck B."/>
            <person name="Bense V."/>
            <person name="Catcheside P."/>
            <person name="Chovatia M."/>
            <person name="Cooper J."/>
            <person name="Damon W."/>
            <person name="Desjardin D."/>
            <person name="Finy P."/>
            <person name="Geml J."/>
            <person name="Haridas S."/>
            <person name="Hughes K."/>
            <person name="Justo A."/>
            <person name="Karasinski D."/>
            <person name="Kautmanova I."/>
            <person name="Kiss B."/>
            <person name="Kocsube S."/>
            <person name="Kotiranta H."/>
            <person name="LaButti K.M."/>
            <person name="Lechner B.E."/>
            <person name="Liimatainen K."/>
            <person name="Lipzen A."/>
            <person name="Lukacs Z."/>
            <person name="Mihaltcheva S."/>
            <person name="Morgado L.N."/>
            <person name="Niskanen T."/>
            <person name="Noordeloos M.E."/>
            <person name="Ohm R.A."/>
            <person name="Ortiz-Santana B."/>
            <person name="Ovrebo C."/>
            <person name="Racz N."/>
            <person name="Riley R."/>
            <person name="Savchenko A."/>
            <person name="Shiryaev A."/>
            <person name="Soop K."/>
            <person name="Spirin V."/>
            <person name="Szebenyi C."/>
            <person name="Tomsovsky M."/>
            <person name="Tulloss R.E."/>
            <person name="Uehling J."/>
            <person name="Grigoriev I.V."/>
            <person name="Vagvolgyi C."/>
            <person name="Papp T."/>
            <person name="Martin F.M."/>
            <person name="Miettinen O."/>
            <person name="Hibbett D.S."/>
            <person name="Nagy L.G."/>
        </authorList>
    </citation>
    <scope>NUCLEOTIDE SEQUENCE [LARGE SCALE GENOMIC DNA]</scope>
    <source>
        <strain evidence="1 2">CBS 309.79</strain>
    </source>
</reference>